<evidence type="ECO:0000256" key="2">
    <source>
        <dbReference type="SAM" id="SignalP"/>
    </source>
</evidence>
<organism evidence="4 5">
    <name type="scientific">Phytohabitans maris</name>
    <dbReference type="NCBI Taxonomy" id="3071409"/>
    <lineage>
        <taxon>Bacteria</taxon>
        <taxon>Bacillati</taxon>
        <taxon>Actinomycetota</taxon>
        <taxon>Actinomycetes</taxon>
        <taxon>Micromonosporales</taxon>
        <taxon>Micromonosporaceae</taxon>
    </lineage>
</organism>
<feature type="domain" description="Solute-binding protein family 3/N-terminal" evidence="3">
    <location>
        <begin position="42"/>
        <end position="269"/>
    </location>
</feature>
<dbReference type="PANTHER" id="PTHR35936:SF17">
    <property type="entry name" value="ARGININE-BINDING EXTRACELLULAR PROTEIN ARTP"/>
    <property type="match status" value="1"/>
</dbReference>
<evidence type="ECO:0000313" key="5">
    <source>
        <dbReference type="Proteomes" id="UP001230908"/>
    </source>
</evidence>
<sequence>MRARRLPGPLAGVVIAVAVAAVTSCSAGSQEPAASSSSGADALVAAADPTLLPYNFLDDDGKTWKGLNVDLAAALSAKLGREVVFQSAGFDTIIPGLTSGRFDLALTGMFDTKERQKTVDFVDYLAAKNDFLTRVGYADIASMDDLCGVKVGIPSGALEADLLAEASTKCKTAGKPAVDVKEFADLDATVLALMSSRIDVAPNDSAANAYILSRNEGKVKTSGAYLNEGYFAAAFPKSSELTSQFETAFKEVIADGGYAKILADWGIPDRGLQAPIVNGSPF</sequence>
<reference evidence="4 5" key="1">
    <citation type="submission" date="2023-08" db="EMBL/GenBank/DDBJ databases">
        <title>Phytohabitans sansha sp. nov., isolated from marine sediment.</title>
        <authorList>
            <person name="Zhao Y."/>
            <person name="Yi K."/>
        </authorList>
    </citation>
    <scope>NUCLEOTIDE SEQUENCE [LARGE SCALE GENOMIC DNA]</scope>
    <source>
        <strain evidence="4 5">ZYX-F-186</strain>
    </source>
</reference>
<proteinExistence type="predicted"/>
<feature type="chain" id="PRO_5046785036" evidence="2">
    <location>
        <begin position="21"/>
        <end position="282"/>
    </location>
</feature>
<evidence type="ECO:0000259" key="3">
    <source>
        <dbReference type="SMART" id="SM00062"/>
    </source>
</evidence>
<dbReference type="Pfam" id="PF00497">
    <property type="entry name" value="SBP_bac_3"/>
    <property type="match status" value="1"/>
</dbReference>
<dbReference type="InterPro" id="IPR001638">
    <property type="entry name" value="Solute-binding_3/MltF_N"/>
</dbReference>
<dbReference type="PANTHER" id="PTHR35936">
    <property type="entry name" value="MEMBRANE-BOUND LYTIC MUREIN TRANSGLYCOSYLASE F"/>
    <property type="match status" value="1"/>
</dbReference>
<dbReference type="PROSITE" id="PS51257">
    <property type="entry name" value="PROKAR_LIPOPROTEIN"/>
    <property type="match status" value="1"/>
</dbReference>
<evidence type="ECO:0000313" key="4">
    <source>
        <dbReference type="EMBL" id="MDQ7909969.1"/>
    </source>
</evidence>
<dbReference type="CDD" id="cd01004">
    <property type="entry name" value="PBP2_MidA_like"/>
    <property type="match status" value="1"/>
</dbReference>
<name>A0ABU0ZUH1_9ACTN</name>
<keyword evidence="5" id="KW-1185">Reference proteome</keyword>
<comment type="caution">
    <text evidence="4">The sequence shown here is derived from an EMBL/GenBank/DDBJ whole genome shotgun (WGS) entry which is preliminary data.</text>
</comment>
<keyword evidence="1 2" id="KW-0732">Signal</keyword>
<feature type="signal peptide" evidence="2">
    <location>
        <begin position="1"/>
        <end position="20"/>
    </location>
</feature>
<evidence type="ECO:0000256" key="1">
    <source>
        <dbReference type="ARBA" id="ARBA00022729"/>
    </source>
</evidence>
<accession>A0ABU0ZUH1</accession>
<dbReference type="SUPFAM" id="SSF53850">
    <property type="entry name" value="Periplasmic binding protein-like II"/>
    <property type="match status" value="1"/>
</dbReference>
<dbReference type="EMBL" id="JAVHUY010000049">
    <property type="protein sequence ID" value="MDQ7909969.1"/>
    <property type="molecule type" value="Genomic_DNA"/>
</dbReference>
<dbReference type="Gene3D" id="3.40.190.10">
    <property type="entry name" value="Periplasmic binding protein-like II"/>
    <property type="match status" value="2"/>
</dbReference>
<dbReference type="SMART" id="SM00062">
    <property type="entry name" value="PBPb"/>
    <property type="match status" value="1"/>
</dbReference>
<protein>
    <submittedName>
        <fullName evidence="4">ABC transporter substrate-binding protein</fullName>
    </submittedName>
</protein>
<gene>
    <name evidence="4" type="ORF">RB614_36275</name>
</gene>
<dbReference type="RefSeq" id="WP_308717224.1">
    <property type="nucleotide sequence ID" value="NZ_JAVHUY010000049.1"/>
</dbReference>
<dbReference type="Proteomes" id="UP001230908">
    <property type="component" value="Unassembled WGS sequence"/>
</dbReference>